<gene>
    <name evidence="6" type="ORF">SAMN02745227_01389</name>
</gene>
<dbReference type="NCBIfam" id="TIGR00254">
    <property type="entry name" value="GGDEF"/>
    <property type="match status" value="1"/>
</dbReference>
<evidence type="ECO:0000256" key="2">
    <source>
        <dbReference type="SAM" id="Phobius"/>
    </source>
</evidence>
<dbReference type="SMART" id="SM00052">
    <property type="entry name" value="EAL"/>
    <property type="match status" value="1"/>
</dbReference>
<dbReference type="CDD" id="cd01949">
    <property type="entry name" value="GGDEF"/>
    <property type="match status" value="1"/>
</dbReference>
<keyword evidence="2" id="KW-0812">Transmembrane</keyword>
<evidence type="ECO:0000259" key="3">
    <source>
        <dbReference type="PROSITE" id="PS50883"/>
    </source>
</evidence>
<keyword evidence="2" id="KW-0472">Membrane</keyword>
<dbReference type="SUPFAM" id="SSF55073">
    <property type="entry name" value="Nucleotide cyclase"/>
    <property type="match status" value="1"/>
</dbReference>
<feature type="domain" description="EAL" evidence="3">
    <location>
        <begin position="707"/>
        <end position="953"/>
    </location>
</feature>
<evidence type="ECO:0000256" key="1">
    <source>
        <dbReference type="SAM" id="Coils"/>
    </source>
</evidence>
<dbReference type="Gene3D" id="3.30.70.270">
    <property type="match status" value="1"/>
</dbReference>
<dbReference type="STRING" id="1120989.SAMN02745227_01389"/>
<dbReference type="InterPro" id="IPR029787">
    <property type="entry name" value="Nucleotide_cyclase"/>
</dbReference>
<feature type="domain" description="HAMP" evidence="4">
    <location>
        <begin position="316"/>
        <end position="369"/>
    </location>
</feature>
<evidence type="ECO:0000259" key="5">
    <source>
        <dbReference type="PROSITE" id="PS50887"/>
    </source>
</evidence>
<dbReference type="EMBL" id="FRAI01000014">
    <property type="protein sequence ID" value="SHK05267.1"/>
    <property type="molecule type" value="Genomic_DNA"/>
</dbReference>
<protein>
    <submittedName>
        <fullName evidence="6">Diguanylate cyclase (GGDEF) domain-containing protein</fullName>
    </submittedName>
</protein>
<dbReference type="SMART" id="SM00267">
    <property type="entry name" value="GGDEF"/>
    <property type="match status" value="1"/>
</dbReference>
<dbReference type="InterPro" id="IPR003660">
    <property type="entry name" value="HAMP_dom"/>
</dbReference>
<dbReference type="GO" id="GO:0007165">
    <property type="term" value="P:signal transduction"/>
    <property type="evidence" value="ECO:0007669"/>
    <property type="project" value="InterPro"/>
</dbReference>
<dbReference type="InterPro" id="IPR000160">
    <property type="entry name" value="GGDEF_dom"/>
</dbReference>
<feature type="coiled-coil region" evidence="1">
    <location>
        <begin position="364"/>
        <end position="405"/>
    </location>
</feature>
<dbReference type="GO" id="GO:0016020">
    <property type="term" value="C:membrane"/>
    <property type="evidence" value="ECO:0007669"/>
    <property type="project" value="InterPro"/>
</dbReference>
<keyword evidence="1" id="KW-0175">Coiled coil</keyword>
<dbReference type="InterPro" id="IPR035919">
    <property type="entry name" value="EAL_sf"/>
</dbReference>
<keyword evidence="7" id="KW-1185">Reference proteome</keyword>
<dbReference type="Gene3D" id="3.20.20.450">
    <property type="entry name" value="EAL domain"/>
    <property type="match status" value="1"/>
</dbReference>
<dbReference type="SUPFAM" id="SSF55785">
    <property type="entry name" value="PYP-like sensor domain (PAS domain)"/>
    <property type="match status" value="1"/>
</dbReference>
<evidence type="ECO:0000313" key="6">
    <source>
        <dbReference type="EMBL" id="SHK05267.1"/>
    </source>
</evidence>
<evidence type="ECO:0000313" key="7">
    <source>
        <dbReference type="Proteomes" id="UP000243547"/>
    </source>
</evidence>
<feature type="transmembrane region" description="Helical" evidence="2">
    <location>
        <begin position="286"/>
        <end position="309"/>
    </location>
</feature>
<accession>A0A1M6PBG5</accession>
<keyword evidence="2" id="KW-1133">Transmembrane helix</keyword>
<dbReference type="Gene3D" id="3.30.450.20">
    <property type="entry name" value="PAS domain"/>
    <property type="match status" value="1"/>
</dbReference>
<dbReference type="PANTHER" id="PTHR44757:SF2">
    <property type="entry name" value="BIOFILM ARCHITECTURE MAINTENANCE PROTEIN MBAA"/>
    <property type="match status" value="1"/>
</dbReference>
<dbReference type="InterPro" id="IPR001633">
    <property type="entry name" value="EAL_dom"/>
</dbReference>
<evidence type="ECO:0000259" key="4">
    <source>
        <dbReference type="PROSITE" id="PS50885"/>
    </source>
</evidence>
<reference evidence="7" key="1">
    <citation type="submission" date="2016-11" db="EMBL/GenBank/DDBJ databases">
        <authorList>
            <person name="Varghese N."/>
            <person name="Submissions S."/>
        </authorList>
    </citation>
    <scope>NUCLEOTIDE SEQUENCE [LARGE SCALE GENOMIC DNA]</scope>
    <source>
        <strain evidence="7">DSM 14826</strain>
    </source>
</reference>
<dbReference type="Pfam" id="PF00563">
    <property type="entry name" value="EAL"/>
    <property type="match status" value="1"/>
</dbReference>
<dbReference type="SUPFAM" id="SSF141868">
    <property type="entry name" value="EAL domain-like"/>
    <property type="match status" value="1"/>
</dbReference>
<dbReference type="PROSITE" id="PS50883">
    <property type="entry name" value="EAL"/>
    <property type="match status" value="1"/>
</dbReference>
<dbReference type="InterPro" id="IPR043128">
    <property type="entry name" value="Rev_trsase/Diguanyl_cyclase"/>
</dbReference>
<feature type="domain" description="GGDEF" evidence="5">
    <location>
        <begin position="569"/>
        <end position="698"/>
    </location>
</feature>
<dbReference type="AlphaFoldDB" id="A0A1M6PBG5"/>
<dbReference type="Proteomes" id="UP000243547">
    <property type="component" value="Unassembled WGS sequence"/>
</dbReference>
<dbReference type="PANTHER" id="PTHR44757">
    <property type="entry name" value="DIGUANYLATE CYCLASE DGCP"/>
    <property type="match status" value="1"/>
</dbReference>
<dbReference type="InterPro" id="IPR052155">
    <property type="entry name" value="Biofilm_reg_signaling"/>
</dbReference>
<dbReference type="PROSITE" id="PS50887">
    <property type="entry name" value="GGDEF"/>
    <property type="match status" value="1"/>
</dbReference>
<feature type="transmembrane region" description="Helical" evidence="2">
    <location>
        <begin position="22"/>
        <end position="45"/>
    </location>
</feature>
<proteinExistence type="predicted"/>
<dbReference type="PROSITE" id="PS50885">
    <property type="entry name" value="HAMP"/>
    <property type="match status" value="1"/>
</dbReference>
<dbReference type="Pfam" id="PF00990">
    <property type="entry name" value="GGDEF"/>
    <property type="match status" value="1"/>
</dbReference>
<dbReference type="InterPro" id="IPR035965">
    <property type="entry name" value="PAS-like_dom_sf"/>
</dbReference>
<sequence>MTFSIWGDDMGKNSEEKYIRRIYLIPMLLIIAVFIIGSFFYSIFVRNAMLQTMRMNMEEIGESLGEKIKYSYIAKEKIEGLLEDRIRAAARIVFNNRQNLSNEFLEQLAKDLDVEEIHWFDSKGELIYSTVEGYLGWQTHPQHPLYAILQGQRELMEDIRPDERFGRLLKHGALRDTDGTFVQVAILAEKVVELTDKFTFASLVKDIGEKDKILYIALLDHNKEPLTFVDNGQLQGKLELTQKEGEGKGTLERQTFSFYELLLPVNIDDKFTGYFHIAYSKRDLNLFFIGNLVIINTLGFIFLLFAISFNGMLQQRYIIKPITALKKDVASISLEENISFRLPIEEGDPFYNLREIINYLLDKIQSYIERLNKKQEDLEFANRELEEILGELSASEEEIKSQYEELAYLWQKNLELKDKYEMAIKGTNSIIWEVDRDLNVNFTSAENLTDLFDNGKKTKVEDVVKRFVHSEDRETVLKEFNKIISGDSEEIDVEVRVLGGEKVSWYLVKGKGSYQGEQWHSINGVMIDITDLKEKELHIQYLADHDPLTGLFNRRKLIEILNTKLSKGEKGWIFLLDLDNFKNINDTLGHFYGDKLLQKIAEVLQENLTQGEIFRIGGDEFIILLDPAVDIASFSKEIFKVLKEKVIVDNLSHLITASIGIVGYPIDGTNIEDLLKKVDIAMYQSKNTGKNKYTVFDQRMADTFSQKVKIENQLRDALKKDGFTLHYQPVIDTERGKTAYVEALLRLKDNWISPALFIPIAEESDLIISIGKWVIEKVVKDIESWKTKGINTKVAINISPKQLSDPKFLPFIEKVLKESSISPKTLEFEITENILLENREENIELLNKIRELGVSISLDDFGTGYSSLNYLTYVPLDKIKLDKSIKDRFIQLDKITIIDSIVNIAHGLELKVVAEGIETEEEYKRFKKANCDYLQGYYFSKPVDKDTLENFFL</sequence>
<dbReference type="CDD" id="cd01948">
    <property type="entry name" value="EAL"/>
    <property type="match status" value="1"/>
</dbReference>
<name>A0A1M6PBG5_9FIRM</name>
<organism evidence="6 7">
    <name type="scientific">Anaerobranca californiensis DSM 14826</name>
    <dbReference type="NCBI Taxonomy" id="1120989"/>
    <lineage>
        <taxon>Bacteria</taxon>
        <taxon>Bacillati</taxon>
        <taxon>Bacillota</taxon>
        <taxon>Clostridia</taxon>
        <taxon>Eubacteriales</taxon>
        <taxon>Proteinivoracaceae</taxon>
        <taxon>Anaerobranca</taxon>
    </lineage>
</organism>